<evidence type="ECO:0000256" key="5">
    <source>
        <dbReference type="PROSITE-ProRule" id="PRU01091"/>
    </source>
</evidence>
<dbReference type="PROSITE" id="PS51755">
    <property type="entry name" value="OMPR_PHOB"/>
    <property type="match status" value="1"/>
</dbReference>
<dbReference type="SMART" id="SM01043">
    <property type="entry name" value="BTAD"/>
    <property type="match status" value="1"/>
</dbReference>
<keyword evidence="3 5" id="KW-0238">DNA-binding</keyword>
<sequence>MMYEVLGPLRVLDGEDSFTISARKVQTVLAALVVRCDQVVAPGQLITEIWGDVPPRRATAGLHVYISQVRKLLNRPGRTANPLLTRVSGYQLRTDDDEIDFRLFLGAVERGRALMRERRDEEAMACLEGALDLWRGPVLGDLRSGPIIEGFVTWMTELRLECLELLADVHLRLGRHREVIGRLQLLVGENPLCEAYYRQLMLALYRSGRQAEALGVYQSARSLLMEELGLEPCRALRDLQQAILTADEGLDLRAAS</sequence>
<accession>A0A7K0BTV8</accession>
<keyword evidence="8" id="KW-1185">Reference proteome</keyword>
<dbReference type="SUPFAM" id="SSF48452">
    <property type="entry name" value="TPR-like"/>
    <property type="match status" value="1"/>
</dbReference>
<evidence type="ECO:0000256" key="2">
    <source>
        <dbReference type="ARBA" id="ARBA00023015"/>
    </source>
</evidence>
<comment type="caution">
    <text evidence="7">The sequence shown here is derived from an EMBL/GenBank/DDBJ whole genome shotgun (WGS) entry which is preliminary data.</text>
</comment>
<evidence type="ECO:0000313" key="7">
    <source>
        <dbReference type="EMBL" id="MQY04628.1"/>
    </source>
</evidence>
<dbReference type="InterPro" id="IPR036388">
    <property type="entry name" value="WH-like_DNA-bd_sf"/>
</dbReference>
<dbReference type="Proteomes" id="UP000487268">
    <property type="component" value="Unassembled WGS sequence"/>
</dbReference>
<name>A0A7K0BTV8_9ACTN</name>
<keyword evidence="4" id="KW-0804">Transcription</keyword>
<dbReference type="GO" id="GO:0003677">
    <property type="term" value="F:DNA binding"/>
    <property type="evidence" value="ECO:0007669"/>
    <property type="project" value="UniProtKB-UniRule"/>
</dbReference>
<dbReference type="SMART" id="SM00862">
    <property type="entry name" value="Trans_reg_C"/>
    <property type="match status" value="1"/>
</dbReference>
<evidence type="ECO:0000256" key="4">
    <source>
        <dbReference type="ARBA" id="ARBA00023163"/>
    </source>
</evidence>
<dbReference type="InterPro" id="IPR051677">
    <property type="entry name" value="AfsR-DnrI-RedD_regulator"/>
</dbReference>
<dbReference type="PANTHER" id="PTHR35807:SF1">
    <property type="entry name" value="TRANSCRIPTIONAL REGULATOR REDD"/>
    <property type="match status" value="1"/>
</dbReference>
<dbReference type="EMBL" id="WEGH01000002">
    <property type="protein sequence ID" value="MQY04628.1"/>
    <property type="molecule type" value="Genomic_DNA"/>
</dbReference>
<dbReference type="Gene3D" id="1.25.40.10">
    <property type="entry name" value="Tetratricopeptide repeat domain"/>
    <property type="match status" value="1"/>
</dbReference>
<dbReference type="Pfam" id="PF00486">
    <property type="entry name" value="Trans_reg_C"/>
    <property type="match status" value="1"/>
</dbReference>
<protein>
    <submittedName>
        <fullName evidence="7">Transcriptional regulatory protein MoaR1</fullName>
    </submittedName>
</protein>
<dbReference type="GO" id="GO:0006355">
    <property type="term" value="P:regulation of DNA-templated transcription"/>
    <property type="evidence" value="ECO:0007669"/>
    <property type="project" value="InterPro"/>
</dbReference>
<dbReference type="AlphaFoldDB" id="A0A7K0BTV8"/>
<dbReference type="InterPro" id="IPR001867">
    <property type="entry name" value="OmpR/PhoB-type_DNA-bd"/>
</dbReference>
<comment type="similarity">
    <text evidence="1">Belongs to the AfsR/DnrI/RedD regulatory family.</text>
</comment>
<dbReference type="InterPro" id="IPR011990">
    <property type="entry name" value="TPR-like_helical_dom_sf"/>
</dbReference>
<dbReference type="InterPro" id="IPR016032">
    <property type="entry name" value="Sig_transdc_resp-reg_C-effctor"/>
</dbReference>
<dbReference type="Pfam" id="PF03704">
    <property type="entry name" value="BTAD"/>
    <property type="match status" value="1"/>
</dbReference>
<keyword evidence="2" id="KW-0805">Transcription regulation</keyword>
<dbReference type="SUPFAM" id="SSF46894">
    <property type="entry name" value="C-terminal effector domain of the bipartite response regulators"/>
    <property type="match status" value="1"/>
</dbReference>
<proteinExistence type="inferred from homology"/>
<dbReference type="PANTHER" id="PTHR35807">
    <property type="entry name" value="TRANSCRIPTIONAL REGULATOR REDD-RELATED"/>
    <property type="match status" value="1"/>
</dbReference>
<evidence type="ECO:0000256" key="1">
    <source>
        <dbReference type="ARBA" id="ARBA00005820"/>
    </source>
</evidence>
<feature type="domain" description="OmpR/PhoB-type" evidence="6">
    <location>
        <begin position="1"/>
        <end position="94"/>
    </location>
</feature>
<reference evidence="7 8" key="1">
    <citation type="submission" date="2019-10" db="EMBL/GenBank/DDBJ databases">
        <title>Actinomadura rubteroloni sp. nov. and Actinomadura macrotermitis sp. nov., isolated from the gut of fungus growing-termite Macrotermes natalensis.</title>
        <authorList>
            <person name="Benndorf R."/>
            <person name="Martin K."/>
            <person name="Kuefner M."/>
            <person name="De Beer W."/>
            <person name="Kaster A.-K."/>
            <person name="Vollmers J."/>
            <person name="Poulsen M."/>
            <person name="Beemelmanns C."/>
        </authorList>
    </citation>
    <scope>NUCLEOTIDE SEQUENCE [LARGE SCALE GENOMIC DNA]</scope>
    <source>
        <strain evidence="7 8">RB68</strain>
    </source>
</reference>
<feature type="DNA-binding region" description="OmpR/PhoB-type" evidence="5">
    <location>
        <begin position="1"/>
        <end position="94"/>
    </location>
</feature>
<dbReference type="CDD" id="cd15831">
    <property type="entry name" value="BTAD"/>
    <property type="match status" value="1"/>
</dbReference>
<dbReference type="GO" id="GO:0000160">
    <property type="term" value="P:phosphorelay signal transduction system"/>
    <property type="evidence" value="ECO:0007669"/>
    <property type="project" value="InterPro"/>
</dbReference>
<dbReference type="Gene3D" id="1.10.10.10">
    <property type="entry name" value="Winged helix-like DNA-binding domain superfamily/Winged helix DNA-binding domain"/>
    <property type="match status" value="1"/>
</dbReference>
<evidence type="ECO:0000256" key="3">
    <source>
        <dbReference type="ARBA" id="ARBA00023125"/>
    </source>
</evidence>
<evidence type="ECO:0000259" key="6">
    <source>
        <dbReference type="PROSITE" id="PS51755"/>
    </source>
</evidence>
<evidence type="ECO:0000313" key="8">
    <source>
        <dbReference type="Proteomes" id="UP000487268"/>
    </source>
</evidence>
<gene>
    <name evidence="7" type="primary">moaR1</name>
    <name evidence="7" type="ORF">ACRB68_26880</name>
</gene>
<dbReference type="InterPro" id="IPR005158">
    <property type="entry name" value="BTAD"/>
</dbReference>
<organism evidence="7 8">
    <name type="scientific">Actinomadura macrotermitis</name>
    <dbReference type="NCBI Taxonomy" id="2585200"/>
    <lineage>
        <taxon>Bacteria</taxon>
        <taxon>Bacillati</taxon>
        <taxon>Actinomycetota</taxon>
        <taxon>Actinomycetes</taxon>
        <taxon>Streptosporangiales</taxon>
        <taxon>Thermomonosporaceae</taxon>
        <taxon>Actinomadura</taxon>
    </lineage>
</organism>